<evidence type="ECO:0000256" key="1">
    <source>
        <dbReference type="SAM" id="Coils"/>
    </source>
</evidence>
<feature type="coiled-coil region" evidence="1">
    <location>
        <begin position="44"/>
        <end position="85"/>
    </location>
</feature>
<feature type="region of interest" description="Disordered" evidence="2">
    <location>
        <begin position="801"/>
        <end position="822"/>
    </location>
</feature>
<evidence type="ECO:0000313" key="4">
    <source>
        <dbReference type="EMBL" id="GEU85148.1"/>
    </source>
</evidence>
<keyword evidence="4" id="KW-0548">Nucleotidyltransferase</keyword>
<keyword evidence="3" id="KW-0732">Signal</keyword>
<evidence type="ECO:0000256" key="2">
    <source>
        <dbReference type="SAM" id="MobiDB-lite"/>
    </source>
</evidence>
<feature type="chain" id="PRO_5027064247" evidence="3">
    <location>
        <begin position="17"/>
        <end position="879"/>
    </location>
</feature>
<sequence>MFFGIFKLCALLVSYGYELNSPYTDLVASKVRIQEKLDRKKRNVKFLYSEVTSLDNKLENIQRDYDALGQENRELRSQIDVTSKETLTMKDFQKELALETSRSQGYKNTADKLRTEDDFKKSLVAFPTTPFPFLGKVVAAARGALSEVTQILPDKLARSATSTPIASPVVNEASDQVPLNHASHDSALSMTASVPYARLNGVSLLWVLGVALWSDNTFGSSSTYAPPSWCSLVLISCIMLRLACSTASASRRGPTMSIPYFRKGQAEVTEIMSFLGSFVASFDRIPFLIYSWIGIIQVLVTSSIIALTSTVSTDLLLSSSISTPFIIPLHCNVASVLKASAFRFSSLGRYDVSVPTLTKDHKENKIQYLVSRRRQYAVFKLYGNKIFRKISNVVPTPRNPQYAMDDANITLEEYIRLEEEKAQKLRKVFNWETAKYSKIWYDEDILDLRSIETEFSDIVFNDNLTSNETLSCKPTASSLNNNEIDFRISFDESDHEDYTVVFDKNSFSDKIISTNDLKTDSENDYEKFNKRLFLSPEPMLNFIGMALQPRDQRHPYLRFEGLQYTKVDITDFETRLARIYRRQIPDKGDLRDYWIGSSSAGDFLGTTPSYTSIRDLILRLCHKLIACSIAGRSQAPKKVYTKSKKEHESHLKMNLELLKKEKCYVKPNKKGLRKPKIVKRVKLIVEMKLLEFSVGDHVMMKVSPWKGVIRFGKKGELAPRLIEESGFALHRGCERASLTVGLISKEGLTVIAPALPIIDMTELVRLQICVEFGDTWAWAPARPAKEEGDARGVAEEALVAPRGGDEDEEMPQAVPPPPKTQGKRIARLEDEVLGMREALQGQRKVLDSMAREFYRFTTWTITSLTWLMDRAGVPYTRYT</sequence>
<keyword evidence="1" id="KW-0175">Coiled coil</keyword>
<proteinExistence type="predicted"/>
<name>A0A6L2NFX2_TANCI</name>
<dbReference type="EMBL" id="BKCJ010009046">
    <property type="protein sequence ID" value="GEU85148.1"/>
    <property type="molecule type" value="Genomic_DNA"/>
</dbReference>
<organism evidence="4">
    <name type="scientific">Tanacetum cinerariifolium</name>
    <name type="common">Dalmatian daisy</name>
    <name type="synonym">Chrysanthemum cinerariifolium</name>
    <dbReference type="NCBI Taxonomy" id="118510"/>
    <lineage>
        <taxon>Eukaryota</taxon>
        <taxon>Viridiplantae</taxon>
        <taxon>Streptophyta</taxon>
        <taxon>Embryophyta</taxon>
        <taxon>Tracheophyta</taxon>
        <taxon>Spermatophyta</taxon>
        <taxon>Magnoliopsida</taxon>
        <taxon>eudicotyledons</taxon>
        <taxon>Gunneridae</taxon>
        <taxon>Pentapetalae</taxon>
        <taxon>asterids</taxon>
        <taxon>campanulids</taxon>
        <taxon>Asterales</taxon>
        <taxon>Asteraceae</taxon>
        <taxon>Asteroideae</taxon>
        <taxon>Anthemideae</taxon>
        <taxon>Anthemidinae</taxon>
        <taxon>Tanacetum</taxon>
    </lineage>
</organism>
<evidence type="ECO:0000256" key="3">
    <source>
        <dbReference type="SAM" id="SignalP"/>
    </source>
</evidence>
<gene>
    <name evidence="4" type="ORF">Tci_057126</name>
</gene>
<accession>A0A6L2NFX2</accession>
<dbReference type="GO" id="GO:0003964">
    <property type="term" value="F:RNA-directed DNA polymerase activity"/>
    <property type="evidence" value="ECO:0007669"/>
    <property type="project" value="UniProtKB-KW"/>
</dbReference>
<feature type="signal peptide" evidence="3">
    <location>
        <begin position="1"/>
        <end position="16"/>
    </location>
</feature>
<keyword evidence="4" id="KW-0695">RNA-directed DNA polymerase</keyword>
<protein>
    <submittedName>
        <fullName evidence="4">Putative reverse transcriptase domain-containing protein</fullName>
    </submittedName>
</protein>
<keyword evidence="4" id="KW-0808">Transferase</keyword>
<dbReference type="AlphaFoldDB" id="A0A6L2NFX2"/>
<comment type="caution">
    <text evidence="4">The sequence shown here is derived from an EMBL/GenBank/DDBJ whole genome shotgun (WGS) entry which is preliminary data.</text>
</comment>
<reference evidence="4" key="1">
    <citation type="journal article" date="2019" name="Sci. Rep.">
        <title>Draft genome of Tanacetum cinerariifolium, the natural source of mosquito coil.</title>
        <authorList>
            <person name="Yamashiro T."/>
            <person name="Shiraishi A."/>
            <person name="Satake H."/>
            <person name="Nakayama K."/>
        </authorList>
    </citation>
    <scope>NUCLEOTIDE SEQUENCE</scope>
</reference>